<dbReference type="EMBL" id="LACC01000020">
    <property type="protein sequence ID" value="KJZ44777.1"/>
    <property type="molecule type" value="Genomic_DNA"/>
</dbReference>
<proteinExistence type="predicted"/>
<reference evidence="2 3" key="1">
    <citation type="submission" date="2015-03" db="EMBL/GenBank/DDBJ databases">
        <title>Comparative genomics of Pseudomonas insights into diversity of traits involved in vanlence and defense.</title>
        <authorList>
            <person name="Qin Y."/>
        </authorList>
    </citation>
    <scope>NUCLEOTIDE SEQUENCE [LARGE SCALE GENOMIC DNA]</scope>
    <source>
        <strain evidence="2 3">C8</strain>
    </source>
</reference>
<comment type="caution">
    <text evidence="2">The sequence shown here is derived from an EMBL/GenBank/DDBJ whole genome shotgun (WGS) entry which is preliminary data.</text>
</comment>
<organism evidence="2 3">
    <name type="scientific">Pseudomonas fluorescens</name>
    <dbReference type="NCBI Taxonomy" id="294"/>
    <lineage>
        <taxon>Bacteria</taxon>
        <taxon>Pseudomonadati</taxon>
        <taxon>Pseudomonadota</taxon>
        <taxon>Gammaproteobacteria</taxon>
        <taxon>Pseudomonadales</taxon>
        <taxon>Pseudomonadaceae</taxon>
        <taxon>Pseudomonas</taxon>
    </lineage>
</organism>
<feature type="chain" id="PRO_5002478999" evidence="1">
    <location>
        <begin position="28"/>
        <end position="178"/>
    </location>
</feature>
<dbReference type="Proteomes" id="UP000033588">
    <property type="component" value="Unassembled WGS sequence"/>
</dbReference>
<evidence type="ECO:0000313" key="3">
    <source>
        <dbReference type="Proteomes" id="UP000033588"/>
    </source>
</evidence>
<feature type="signal peptide" evidence="1">
    <location>
        <begin position="1"/>
        <end position="27"/>
    </location>
</feature>
<sequence>MPSLAKHIKPTLTGLTLALITSSSSFASNEKQKPLIQSKDPDTTTIHYHFKNLTNSTMKLSKPTKKQSNSSYPISEFDVPAKGRYEYAADFPNFFSSIAFGKATELTETFAYVSGNKECLYTASIEVRLEKQGDDAERVPHWSGNGKSTGTEAADCSTEILEVQNSYPNSMSIEFTME</sequence>
<dbReference type="PATRIC" id="fig|294.132.peg.2391"/>
<evidence type="ECO:0000256" key="1">
    <source>
        <dbReference type="SAM" id="SignalP"/>
    </source>
</evidence>
<dbReference type="RefSeq" id="WP_046041465.1">
    <property type="nucleotide sequence ID" value="NZ_LACC01000020.1"/>
</dbReference>
<gene>
    <name evidence="2" type="ORF">VC35_16125</name>
</gene>
<protein>
    <submittedName>
        <fullName evidence="2">Uncharacterized protein</fullName>
    </submittedName>
</protein>
<dbReference type="AlphaFoldDB" id="A0A0F4TMZ7"/>
<name>A0A0F4TMZ7_PSEFL</name>
<evidence type="ECO:0000313" key="2">
    <source>
        <dbReference type="EMBL" id="KJZ44777.1"/>
    </source>
</evidence>
<accession>A0A0F4TMZ7</accession>
<dbReference type="OrthoDB" id="6903167at2"/>
<keyword evidence="1" id="KW-0732">Signal</keyword>